<feature type="coiled-coil region" evidence="1">
    <location>
        <begin position="207"/>
        <end position="277"/>
    </location>
</feature>
<sequence length="370" mass="42517">MAFFKEKINAFTDQPVEAKRSDHRLKKVESTTDPRSWILDEELKRQQFLNVVNNTGDGRGGVGEEREGEDQSRPVDWRVFQKGGVSQLEDKVKTLEEDKNFLKNVIADKENEIEQLLYRISAMFEIEPIAVSQNELILLQTQLNDLLKQSNAKDEELRKTKDLLRNTEKMLRDLQALIESTGDDPENQRTQLDKVMKDLQGGMQYDIETLESQVKILEEKLKSANDEIEELRKDLASAQKQVDALASGDDNELNKIIIELRNELNNAKASKDSENKALRGRIIEKENELKTKDEIKNDQDTVKTPSIRDTTRDKPTDFQPDILSGDSPEIKHLKNILSQKDKEVNALKNELDQEKKENSALKDHLHLLAF</sequence>
<keyword evidence="1" id="KW-0175">Coiled coil</keyword>
<proteinExistence type="predicted"/>
<feature type="compositionally biased region" description="Basic and acidic residues" evidence="2">
    <location>
        <begin position="62"/>
        <end position="73"/>
    </location>
</feature>
<evidence type="ECO:0000256" key="2">
    <source>
        <dbReference type="SAM" id="MobiDB-lite"/>
    </source>
</evidence>
<feature type="coiled-coil region" evidence="1">
    <location>
        <begin position="330"/>
        <end position="364"/>
    </location>
</feature>
<name>A0A1B6MER1_9HEMI</name>
<feature type="coiled-coil region" evidence="1">
    <location>
        <begin position="85"/>
        <end position="177"/>
    </location>
</feature>
<dbReference type="EMBL" id="GEBQ01005586">
    <property type="protein sequence ID" value="JAT34391.1"/>
    <property type="molecule type" value="Transcribed_RNA"/>
</dbReference>
<feature type="region of interest" description="Disordered" evidence="2">
    <location>
        <begin position="54"/>
        <end position="73"/>
    </location>
</feature>
<organism evidence="3">
    <name type="scientific">Graphocephala atropunctata</name>
    <dbReference type="NCBI Taxonomy" id="36148"/>
    <lineage>
        <taxon>Eukaryota</taxon>
        <taxon>Metazoa</taxon>
        <taxon>Ecdysozoa</taxon>
        <taxon>Arthropoda</taxon>
        <taxon>Hexapoda</taxon>
        <taxon>Insecta</taxon>
        <taxon>Pterygota</taxon>
        <taxon>Neoptera</taxon>
        <taxon>Paraneoptera</taxon>
        <taxon>Hemiptera</taxon>
        <taxon>Auchenorrhyncha</taxon>
        <taxon>Membracoidea</taxon>
        <taxon>Cicadellidae</taxon>
        <taxon>Cicadellinae</taxon>
        <taxon>Cicadellini</taxon>
        <taxon>Graphocephala</taxon>
    </lineage>
</organism>
<protein>
    <submittedName>
        <fullName evidence="3">Uncharacterized protein</fullName>
    </submittedName>
</protein>
<feature type="region of interest" description="Disordered" evidence="2">
    <location>
        <begin position="293"/>
        <end position="329"/>
    </location>
</feature>
<accession>A0A1B6MER1</accession>
<evidence type="ECO:0000313" key="3">
    <source>
        <dbReference type="EMBL" id="JAT34391.1"/>
    </source>
</evidence>
<dbReference type="Gene3D" id="1.10.287.1490">
    <property type="match status" value="1"/>
</dbReference>
<evidence type="ECO:0000256" key="1">
    <source>
        <dbReference type="SAM" id="Coils"/>
    </source>
</evidence>
<dbReference type="AlphaFoldDB" id="A0A1B6MER1"/>
<gene>
    <name evidence="3" type="ORF">g.19980</name>
</gene>
<reference evidence="3" key="1">
    <citation type="submission" date="2015-11" db="EMBL/GenBank/DDBJ databases">
        <title>De novo transcriptome assembly of four potential Pierce s Disease insect vectors from Arizona vineyards.</title>
        <authorList>
            <person name="Tassone E.E."/>
        </authorList>
    </citation>
    <scope>NUCLEOTIDE SEQUENCE</scope>
</reference>